<accession>A0AAV4D6R4</accession>
<feature type="region of interest" description="Disordered" evidence="1">
    <location>
        <begin position="22"/>
        <end position="54"/>
    </location>
</feature>
<evidence type="ECO:0000313" key="2">
    <source>
        <dbReference type="EMBL" id="GFO39802.1"/>
    </source>
</evidence>
<comment type="caution">
    <text evidence="2">The sequence shown here is derived from an EMBL/GenBank/DDBJ whole genome shotgun (WGS) entry which is preliminary data.</text>
</comment>
<evidence type="ECO:0000313" key="3">
    <source>
        <dbReference type="Proteomes" id="UP000735302"/>
    </source>
</evidence>
<dbReference type="Proteomes" id="UP000735302">
    <property type="component" value="Unassembled WGS sequence"/>
</dbReference>
<dbReference type="EMBL" id="BLXT01007525">
    <property type="protein sequence ID" value="GFO39802.1"/>
    <property type="molecule type" value="Genomic_DNA"/>
</dbReference>
<reference evidence="2 3" key="1">
    <citation type="journal article" date="2021" name="Elife">
        <title>Chloroplast acquisition without the gene transfer in kleptoplastic sea slugs, Plakobranchus ocellatus.</title>
        <authorList>
            <person name="Maeda T."/>
            <person name="Takahashi S."/>
            <person name="Yoshida T."/>
            <person name="Shimamura S."/>
            <person name="Takaki Y."/>
            <person name="Nagai Y."/>
            <person name="Toyoda A."/>
            <person name="Suzuki Y."/>
            <person name="Arimoto A."/>
            <person name="Ishii H."/>
            <person name="Satoh N."/>
            <person name="Nishiyama T."/>
            <person name="Hasebe M."/>
            <person name="Maruyama T."/>
            <person name="Minagawa J."/>
            <person name="Obokata J."/>
            <person name="Shigenobu S."/>
        </authorList>
    </citation>
    <scope>NUCLEOTIDE SEQUENCE [LARGE SCALE GENOMIC DNA]</scope>
</reference>
<name>A0AAV4D6R4_9GAST</name>
<protein>
    <submittedName>
        <fullName evidence="2">Uncharacterized protein</fullName>
    </submittedName>
</protein>
<dbReference type="AlphaFoldDB" id="A0AAV4D6R4"/>
<gene>
    <name evidence="2" type="ORF">PoB_006630700</name>
</gene>
<sequence length="66" mass="7438">MTQGTVFGAPQVGQDNRRLIHLENDHTCPGQGLDTGEQEGRGRREEEEKEVEEDLDELRLFGMIAV</sequence>
<keyword evidence="3" id="KW-1185">Reference proteome</keyword>
<proteinExistence type="predicted"/>
<organism evidence="2 3">
    <name type="scientific">Plakobranchus ocellatus</name>
    <dbReference type="NCBI Taxonomy" id="259542"/>
    <lineage>
        <taxon>Eukaryota</taxon>
        <taxon>Metazoa</taxon>
        <taxon>Spiralia</taxon>
        <taxon>Lophotrochozoa</taxon>
        <taxon>Mollusca</taxon>
        <taxon>Gastropoda</taxon>
        <taxon>Heterobranchia</taxon>
        <taxon>Euthyneura</taxon>
        <taxon>Panpulmonata</taxon>
        <taxon>Sacoglossa</taxon>
        <taxon>Placobranchoidea</taxon>
        <taxon>Plakobranchidae</taxon>
        <taxon>Plakobranchus</taxon>
    </lineage>
</organism>
<evidence type="ECO:0000256" key="1">
    <source>
        <dbReference type="SAM" id="MobiDB-lite"/>
    </source>
</evidence>